<dbReference type="GO" id="GO:0016740">
    <property type="term" value="F:transferase activity"/>
    <property type="evidence" value="ECO:0007669"/>
    <property type="project" value="InterPro"/>
</dbReference>
<dbReference type="Proteomes" id="UP001177003">
    <property type="component" value="Chromosome 6"/>
</dbReference>
<dbReference type="Pfam" id="PF13839">
    <property type="entry name" value="PC-Esterase"/>
    <property type="match status" value="1"/>
</dbReference>
<evidence type="ECO:0000313" key="4">
    <source>
        <dbReference type="Proteomes" id="UP001177003"/>
    </source>
</evidence>
<accession>A0AA36EDR9</accession>
<dbReference type="AlphaFoldDB" id="A0AA36EDR9"/>
<feature type="domain" description="Trichome birefringence-like C-terminal" evidence="2">
    <location>
        <begin position="1"/>
        <end position="51"/>
    </location>
</feature>
<dbReference type="EMBL" id="OX465082">
    <property type="protein sequence ID" value="CAI9290065.1"/>
    <property type="molecule type" value="Genomic_DNA"/>
</dbReference>
<evidence type="ECO:0000313" key="3">
    <source>
        <dbReference type="EMBL" id="CAI9290065.1"/>
    </source>
</evidence>
<keyword evidence="4" id="KW-1185">Reference proteome</keyword>
<protein>
    <recommendedName>
        <fullName evidence="2">Trichome birefringence-like C-terminal domain-containing protein</fullName>
    </recommendedName>
</protein>
<reference evidence="3" key="1">
    <citation type="submission" date="2023-04" db="EMBL/GenBank/DDBJ databases">
        <authorList>
            <person name="Vijverberg K."/>
            <person name="Xiong W."/>
            <person name="Schranz E."/>
        </authorList>
    </citation>
    <scope>NUCLEOTIDE SEQUENCE</scope>
</reference>
<dbReference type="InterPro" id="IPR026057">
    <property type="entry name" value="TBL_C"/>
</dbReference>
<evidence type="ECO:0000259" key="2">
    <source>
        <dbReference type="Pfam" id="PF13839"/>
    </source>
</evidence>
<organism evidence="3 4">
    <name type="scientific">Lactuca saligna</name>
    <name type="common">Willowleaf lettuce</name>
    <dbReference type="NCBI Taxonomy" id="75948"/>
    <lineage>
        <taxon>Eukaryota</taxon>
        <taxon>Viridiplantae</taxon>
        <taxon>Streptophyta</taxon>
        <taxon>Embryophyta</taxon>
        <taxon>Tracheophyta</taxon>
        <taxon>Spermatophyta</taxon>
        <taxon>Magnoliopsida</taxon>
        <taxon>eudicotyledons</taxon>
        <taxon>Gunneridae</taxon>
        <taxon>Pentapetalae</taxon>
        <taxon>asterids</taxon>
        <taxon>campanulids</taxon>
        <taxon>Asterales</taxon>
        <taxon>Asteraceae</taxon>
        <taxon>Cichorioideae</taxon>
        <taxon>Cichorieae</taxon>
        <taxon>Lactucinae</taxon>
        <taxon>Lactuca</taxon>
    </lineage>
</organism>
<gene>
    <name evidence="3" type="ORF">LSALG_LOCUS29277</name>
</gene>
<evidence type="ECO:0000256" key="1">
    <source>
        <dbReference type="ARBA" id="ARBA00007727"/>
    </source>
</evidence>
<name>A0AA36EDR9_LACSI</name>
<comment type="similarity">
    <text evidence="1">Belongs to the PC-esterase family. TBL subfamily.</text>
</comment>
<proteinExistence type="inferred from homology"/>
<sequence>MFVGDSLGRKQQESLICMTSSAVPQSTTKISINDPISTLKFLVFVITVESGMKEMGVNCGVLMMTSEVG</sequence>